<dbReference type="Proteomes" id="UP000636709">
    <property type="component" value="Unassembled WGS sequence"/>
</dbReference>
<feature type="domain" description="Phosphatidic acid phosphatase type 2/haloperoxidase" evidence="4">
    <location>
        <begin position="185"/>
        <end position="294"/>
    </location>
</feature>
<dbReference type="PANTHER" id="PTHR11247:SF40">
    <property type="entry name" value="LIPID PHOSPHATE PHOSPHATASE EPSILON 1, CHLOROPLASTIC"/>
    <property type="match status" value="1"/>
</dbReference>
<name>A0A835KK03_9POAL</name>
<dbReference type="InterPro" id="IPR036938">
    <property type="entry name" value="PAP2/HPO_sf"/>
</dbReference>
<dbReference type="GO" id="GO:0047874">
    <property type="term" value="F:dolichyldiphosphatase activity"/>
    <property type="evidence" value="ECO:0007669"/>
    <property type="project" value="TreeGrafter"/>
</dbReference>
<gene>
    <name evidence="5" type="ORF">HU200_017699</name>
</gene>
<accession>A0A835KK03</accession>
<feature type="compositionally biased region" description="Basic and acidic residues" evidence="2">
    <location>
        <begin position="153"/>
        <end position="167"/>
    </location>
</feature>
<keyword evidence="1" id="KW-0378">Hydrolase</keyword>
<dbReference type="SMART" id="SM00014">
    <property type="entry name" value="acidPPc"/>
    <property type="match status" value="1"/>
</dbReference>
<dbReference type="Pfam" id="PF01569">
    <property type="entry name" value="PAP2"/>
    <property type="match status" value="1"/>
</dbReference>
<dbReference type="InterPro" id="IPR000326">
    <property type="entry name" value="PAP2/HPO"/>
</dbReference>
<keyword evidence="3" id="KW-0472">Membrane</keyword>
<proteinExistence type="predicted"/>
<dbReference type="AlphaFoldDB" id="A0A835KK03"/>
<protein>
    <recommendedName>
        <fullName evidence="4">Phosphatidic acid phosphatase type 2/haloperoxidase domain-containing protein</fullName>
    </recommendedName>
</protein>
<evidence type="ECO:0000259" key="4">
    <source>
        <dbReference type="SMART" id="SM00014"/>
    </source>
</evidence>
<feature type="transmembrane region" description="Helical" evidence="3">
    <location>
        <begin position="223"/>
        <end position="242"/>
    </location>
</feature>
<keyword evidence="3" id="KW-1133">Transmembrane helix</keyword>
<organism evidence="5 6">
    <name type="scientific">Digitaria exilis</name>
    <dbReference type="NCBI Taxonomy" id="1010633"/>
    <lineage>
        <taxon>Eukaryota</taxon>
        <taxon>Viridiplantae</taxon>
        <taxon>Streptophyta</taxon>
        <taxon>Embryophyta</taxon>
        <taxon>Tracheophyta</taxon>
        <taxon>Spermatophyta</taxon>
        <taxon>Magnoliopsida</taxon>
        <taxon>Liliopsida</taxon>
        <taxon>Poales</taxon>
        <taxon>Poaceae</taxon>
        <taxon>PACMAD clade</taxon>
        <taxon>Panicoideae</taxon>
        <taxon>Panicodae</taxon>
        <taxon>Paniceae</taxon>
        <taxon>Anthephorinae</taxon>
        <taxon>Digitaria</taxon>
    </lineage>
</organism>
<feature type="transmembrane region" description="Helical" evidence="3">
    <location>
        <begin position="248"/>
        <end position="267"/>
    </location>
</feature>
<reference evidence="5" key="1">
    <citation type="submission" date="2020-07" db="EMBL/GenBank/DDBJ databases">
        <title>Genome sequence and genetic diversity analysis of an under-domesticated orphan crop, white fonio (Digitaria exilis).</title>
        <authorList>
            <person name="Bennetzen J.L."/>
            <person name="Chen S."/>
            <person name="Ma X."/>
            <person name="Wang X."/>
            <person name="Yssel A.E.J."/>
            <person name="Chaluvadi S.R."/>
            <person name="Johnson M."/>
            <person name="Gangashetty P."/>
            <person name="Hamidou F."/>
            <person name="Sanogo M.D."/>
            <person name="Zwaenepoel A."/>
            <person name="Wallace J."/>
            <person name="Van De Peer Y."/>
            <person name="Van Deynze A."/>
        </authorList>
    </citation>
    <scope>NUCLEOTIDE SEQUENCE</scope>
    <source>
        <tissue evidence="5">Leaves</tissue>
    </source>
</reference>
<dbReference type="PANTHER" id="PTHR11247">
    <property type="entry name" value="PALMITOYL-PROTEIN THIOESTERASE/DOLICHYLDIPHOSPHATASE 1"/>
    <property type="match status" value="1"/>
</dbReference>
<feature type="transmembrane region" description="Helical" evidence="3">
    <location>
        <begin position="309"/>
        <end position="331"/>
    </location>
</feature>
<dbReference type="GO" id="GO:0006487">
    <property type="term" value="P:protein N-linked glycosylation"/>
    <property type="evidence" value="ECO:0007669"/>
    <property type="project" value="TreeGrafter"/>
</dbReference>
<keyword evidence="3" id="KW-0812">Transmembrane</keyword>
<dbReference type="GO" id="GO:0008610">
    <property type="term" value="P:lipid biosynthetic process"/>
    <property type="evidence" value="ECO:0007669"/>
    <property type="project" value="TreeGrafter"/>
</dbReference>
<evidence type="ECO:0000256" key="2">
    <source>
        <dbReference type="SAM" id="MobiDB-lite"/>
    </source>
</evidence>
<feature type="transmembrane region" description="Helical" evidence="3">
    <location>
        <begin position="279"/>
        <end position="297"/>
    </location>
</feature>
<feature type="transmembrane region" description="Helical" evidence="3">
    <location>
        <begin position="185"/>
        <end position="202"/>
    </location>
</feature>
<evidence type="ECO:0000313" key="6">
    <source>
        <dbReference type="Proteomes" id="UP000636709"/>
    </source>
</evidence>
<dbReference type="FunFam" id="1.20.144.10:FF:000026">
    <property type="entry name" value="Lipid phosphate phosphatase epsilon 2 chloroplastic"/>
    <property type="match status" value="1"/>
</dbReference>
<dbReference type="GO" id="GO:0005789">
    <property type="term" value="C:endoplasmic reticulum membrane"/>
    <property type="evidence" value="ECO:0007669"/>
    <property type="project" value="TreeGrafter"/>
</dbReference>
<feature type="transmembrane region" description="Helical" evidence="3">
    <location>
        <begin position="12"/>
        <end position="35"/>
    </location>
</feature>
<keyword evidence="6" id="KW-1185">Reference proteome</keyword>
<feature type="compositionally biased region" description="Low complexity" evidence="2">
    <location>
        <begin position="141"/>
        <end position="151"/>
    </location>
</feature>
<evidence type="ECO:0000256" key="1">
    <source>
        <dbReference type="ARBA" id="ARBA00022801"/>
    </source>
</evidence>
<dbReference type="OrthoDB" id="302705at2759"/>
<dbReference type="EMBL" id="JACEFO010001623">
    <property type="protein sequence ID" value="KAF8729734.1"/>
    <property type="molecule type" value="Genomic_DNA"/>
</dbReference>
<evidence type="ECO:0000256" key="3">
    <source>
        <dbReference type="SAM" id="Phobius"/>
    </source>
</evidence>
<dbReference type="SUPFAM" id="SSF48317">
    <property type="entry name" value="Acid phosphatase/Vanadium-dependent haloperoxidase"/>
    <property type="match status" value="1"/>
</dbReference>
<evidence type="ECO:0000313" key="5">
    <source>
        <dbReference type="EMBL" id="KAF8729734.1"/>
    </source>
</evidence>
<feature type="region of interest" description="Disordered" evidence="2">
    <location>
        <begin position="137"/>
        <end position="167"/>
    </location>
</feature>
<dbReference type="Gene3D" id="1.20.144.10">
    <property type="entry name" value="Phosphatidic acid phosphatase type 2/haloperoxidase"/>
    <property type="match status" value="1"/>
</dbReference>
<comment type="caution">
    <text evidence="5">The sequence shown here is derived from an EMBL/GenBank/DDBJ whole genome shotgun (WGS) entry which is preliminary data.</text>
</comment>
<sequence length="338" mass="37737">MWKKMTLQVNVYYYLGTSYLTIVLCPATLSMATYLGQTPQSHPNPGNSLILSLSVSRSRRDASFLHWLSSHRAVSRSPVAAPRTMPCLLLPAPPPRSCLIASVRRSPHRKDRFLRPRTRRRPRLWRCVSMTEMARVGSGGESAEVGVPVESDPMLRGEESPGPRREASRWAPVEATLNRMHDAEIIWILLGAVSNSLLSTVLKKMLNHERPSSALRSDPGMPSSHAQSIFYAATILVLSLYYWTGANYMTVILGPATLSVATYLSWLRVSQRLHTLNQVMVGAAVGSTFGALWFMLWHSLVQEAFASSMLVRIAVILGSAIFCVGFVIYMIRHWLKDE</sequence>